<evidence type="ECO:0000313" key="3">
    <source>
        <dbReference type="Proteomes" id="UP001497516"/>
    </source>
</evidence>
<sequence>MEAFQKKLSDIEGKITGFDEKLAGFDEMKDQLNMIVKILLAKGKGVVSNDEEIHSDEEDCDGHLKGEVSSAKIPVIPSKDVYDKKNMGSPIHDREEDKLEGAMDDVLLKENGNTWTKG</sequence>
<gene>
    <name evidence="2" type="ORF">LTRI10_LOCUS3661</name>
</gene>
<keyword evidence="3" id="KW-1185">Reference proteome</keyword>
<accession>A0AAV2CHC5</accession>
<reference evidence="2 3" key="1">
    <citation type="submission" date="2024-04" db="EMBL/GenBank/DDBJ databases">
        <authorList>
            <person name="Fracassetti M."/>
        </authorList>
    </citation>
    <scope>NUCLEOTIDE SEQUENCE [LARGE SCALE GENOMIC DNA]</scope>
</reference>
<organism evidence="2 3">
    <name type="scientific">Linum trigynum</name>
    <dbReference type="NCBI Taxonomy" id="586398"/>
    <lineage>
        <taxon>Eukaryota</taxon>
        <taxon>Viridiplantae</taxon>
        <taxon>Streptophyta</taxon>
        <taxon>Embryophyta</taxon>
        <taxon>Tracheophyta</taxon>
        <taxon>Spermatophyta</taxon>
        <taxon>Magnoliopsida</taxon>
        <taxon>eudicotyledons</taxon>
        <taxon>Gunneridae</taxon>
        <taxon>Pentapetalae</taxon>
        <taxon>rosids</taxon>
        <taxon>fabids</taxon>
        <taxon>Malpighiales</taxon>
        <taxon>Linaceae</taxon>
        <taxon>Linum</taxon>
    </lineage>
</organism>
<dbReference type="EMBL" id="OZ034813">
    <property type="protein sequence ID" value="CAL1355930.1"/>
    <property type="molecule type" value="Genomic_DNA"/>
</dbReference>
<evidence type="ECO:0000256" key="1">
    <source>
        <dbReference type="SAM" id="MobiDB-lite"/>
    </source>
</evidence>
<dbReference type="Proteomes" id="UP001497516">
    <property type="component" value="Chromosome 1"/>
</dbReference>
<feature type="compositionally biased region" description="Basic and acidic residues" evidence="1">
    <location>
        <begin position="83"/>
        <end position="101"/>
    </location>
</feature>
<dbReference type="AlphaFoldDB" id="A0AAV2CHC5"/>
<protein>
    <submittedName>
        <fullName evidence="2">Uncharacterized protein</fullName>
    </submittedName>
</protein>
<feature type="region of interest" description="Disordered" evidence="1">
    <location>
        <begin position="83"/>
        <end position="105"/>
    </location>
</feature>
<proteinExistence type="predicted"/>
<evidence type="ECO:0000313" key="2">
    <source>
        <dbReference type="EMBL" id="CAL1355930.1"/>
    </source>
</evidence>
<name>A0AAV2CHC5_9ROSI</name>